<accession>A0A9X2L8Q8</accession>
<protein>
    <submittedName>
        <fullName evidence="7">Penicillin acylase family protein</fullName>
    </submittedName>
</protein>
<reference evidence="7" key="1">
    <citation type="submission" date="2022-07" db="EMBL/GenBank/DDBJ databases">
        <title>Parvularcula maris sp. nov., an algicidal bacterium isolated from seawater.</title>
        <authorList>
            <person name="Li F."/>
        </authorList>
    </citation>
    <scope>NUCLEOTIDE SEQUENCE</scope>
    <source>
        <strain evidence="7">BGMRC 0090</strain>
    </source>
</reference>
<dbReference type="PANTHER" id="PTHR34218">
    <property type="entry name" value="PEPTIDASE S45 PENICILLIN AMIDASE"/>
    <property type="match status" value="1"/>
</dbReference>
<gene>
    <name evidence="7" type="ORF">NOG11_07285</name>
</gene>
<dbReference type="InterPro" id="IPR014395">
    <property type="entry name" value="Pen/GL7ACA/AHL_acylase"/>
</dbReference>
<proteinExistence type="inferred from homology"/>
<feature type="active site" description="Nucleophile" evidence="5">
    <location>
        <position position="200"/>
    </location>
</feature>
<evidence type="ECO:0000256" key="4">
    <source>
        <dbReference type="ARBA" id="ARBA00023145"/>
    </source>
</evidence>
<keyword evidence="8" id="KW-1185">Reference proteome</keyword>
<keyword evidence="6" id="KW-0106">Calcium</keyword>
<dbReference type="SUPFAM" id="SSF56235">
    <property type="entry name" value="N-terminal nucleophile aminohydrolases (Ntn hydrolases)"/>
    <property type="match status" value="1"/>
</dbReference>
<evidence type="ECO:0000256" key="5">
    <source>
        <dbReference type="PIRSR" id="PIRSR001227-1"/>
    </source>
</evidence>
<evidence type="ECO:0000313" key="7">
    <source>
        <dbReference type="EMBL" id="MCQ8185194.1"/>
    </source>
</evidence>
<dbReference type="InterPro" id="IPR002692">
    <property type="entry name" value="S45"/>
</dbReference>
<evidence type="ECO:0000256" key="1">
    <source>
        <dbReference type="ARBA" id="ARBA00006586"/>
    </source>
</evidence>
<dbReference type="InterPro" id="IPR043146">
    <property type="entry name" value="Penicillin_amidase_N_B-knob"/>
</dbReference>
<feature type="binding site" evidence="6">
    <location>
        <position position="273"/>
    </location>
    <ligand>
        <name>Ca(2+)</name>
        <dbReference type="ChEBI" id="CHEBI:29108"/>
    </ligand>
</feature>
<dbReference type="RefSeq" id="WP_256619061.1">
    <property type="nucleotide sequence ID" value="NZ_JANIBC010000004.1"/>
</dbReference>
<dbReference type="GO" id="GO:0016811">
    <property type="term" value="F:hydrolase activity, acting on carbon-nitrogen (but not peptide) bonds, in linear amides"/>
    <property type="evidence" value="ECO:0007669"/>
    <property type="project" value="InterPro"/>
</dbReference>
<keyword evidence="3" id="KW-0378">Hydrolase</keyword>
<name>A0A9X2L8Q8_9PROT</name>
<comment type="cofactor">
    <cofactor evidence="6">
        <name>Ca(2+)</name>
        <dbReference type="ChEBI" id="CHEBI:29108"/>
    </cofactor>
    <text evidence="6">Binds 1 Ca(2+) ion per dimer.</text>
</comment>
<dbReference type="Gene3D" id="3.60.20.10">
    <property type="entry name" value="Glutamine Phosphoribosylpyrophosphate, subunit 1, domain 1"/>
    <property type="match status" value="1"/>
</dbReference>
<keyword evidence="4" id="KW-0865">Zymogen</keyword>
<dbReference type="InterPro" id="IPR043147">
    <property type="entry name" value="Penicillin_amidase_A-knob"/>
</dbReference>
<dbReference type="InterPro" id="IPR023343">
    <property type="entry name" value="Penicillin_amidase_dom1"/>
</dbReference>
<dbReference type="GO" id="GO:0017000">
    <property type="term" value="P:antibiotic biosynthetic process"/>
    <property type="evidence" value="ECO:0007669"/>
    <property type="project" value="InterPro"/>
</dbReference>
<dbReference type="Gene3D" id="1.10.1400.10">
    <property type="match status" value="1"/>
</dbReference>
<evidence type="ECO:0000313" key="8">
    <source>
        <dbReference type="Proteomes" id="UP001142610"/>
    </source>
</evidence>
<dbReference type="InterPro" id="IPR029055">
    <property type="entry name" value="Ntn_hydrolases_N"/>
</dbReference>
<keyword evidence="2" id="KW-0732">Signal</keyword>
<dbReference type="Gene3D" id="2.30.120.10">
    <property type="match status" value="1"/>
</dbReference>
<evidence type="ECO:0000256" key="2">
    <source>
        <dbReference type="ARBA" id="ARBA00022729"/>
    </source>
</evidence>
<dbReference type="Pfam" id="PF01804">
    <property type="entry name" value="Penicil_amidase"/>
    <property type="match status" value="1"/>
</dbReference>
<evidence type="ECO:0000256" key="6">
    <source>
        <dbReference type="PIRSR" id="PIRSR001227-2"/>
    </source>
</evidence>
<dbReference type="EMBL" id="JANIBC010000004">
    <property type="protein sequence ID" value="MCQ8185194.1"/>
    <property type="molecule type" value="Genomic_DNA"/>
</dbReference>
<comment type="similarity">
    <text evidence="1">Belongs to the peptidase S45 family.</text>
</comment>
<dbReference type="PIRSF" id="PIRSF001227">
    <property type="entry name" value="Pen_acylase"/>
    <property type="match status" value="1"/>
</dbReference>
<dbReference type="GO" id="GO:0046872">
    <property type="term" value="F:metal ion binding"/>
    <property type="evidence" value="ECO:0007669"/>
    <property type="project" value="UniProtKB-KW"/>
</dbReference>
<keyword evidence="6" id="KW-0479">Metal-binding</keyword>
<dbReference type="Proteomes" id="UP001142610">
    <property type="component" value="Unassembled WGS sequence"/>
</dbReference>
<dbReference type="PANTHER" id="PTHR34218:SF3">
    <property type="entry name" value="ACYL-HOMOSERINE LACTONE ACYLASE PVDQ"/>
    <property type="match status" value="1"/>
</dbReference>
<sequence>MARLAAGLATFVAVLLLLIIGKNLLVWQRIKGELAEASPPAPYLIERDEYGVPSVYGKTDPAVAFGLAYAHAEDDFATIQQRIAPIKGQSAAINGPDGAIVDVVGRMVQAQRVTARNIGLLTPRARAMADGYAAGINAYASDHLDEILRKELFPVTGEDVIAGFVLVAPFFYGLDGVLEAVIDGSIEGEPASSPAEARGSNAFAIAPSRRADGSTVLISNSHQPWEGIAAWYEARIASGEGWSMAGPLFPGVPFILMGYNDHLSWTNTVNVPDLTDVYRLEMDESGNRYRFGDEWRELEKERVWLKVKMGPLIVPVPRTIHFSVHGPAVKTDQGVYAVRYAGMGEVRSFEQYYRLNRAKSFADWEDAMRMQYIVSTNFIYGDAEGNIAYLYNAQFPERSTELDWSGVLPGDDPALVWTSYEPFENLPYYVNPESGWLVNANNTPFLATAERNTLDPADFEDLVGLEPNVTNRITRALALMRAHAGPFTDEVLDEIKYDKGYDRGSPLGQAFGALVRDASLEEVDAEAFALLRRFDDVLDGEGEADAIGALVIYNLYLGLRGWHDMPTHEAALTEAAEHLRTHFGRLDPPLGELSRLRRGEADLPLFGGPDALRAIYWGFDEDGRMHGLNGDGYIAYVKWSADGELDARTIYPFGAAMGRPASPHYADQAELFATERLKPAPLPDWRKAAALE</sequence>
<evidence type="ECO:0000256" key="3">
    <source>
        <dbReference type="ARBA" id="ARBA00022801"/>
    </source>
</evidence>
<feature type="binding site" evidence="6">
    <location>
        <position position="276"/>
    </location>
    <ligand>
        <name>Ca(2+)</name>
        <dbReference type="ChEBI" id="CHEBI:29108"/>
    </ligand>
</feature>
<comment type="caution">
    <text evidence="7">The sequence shown here is derived from an EMBL/GenBank/DDBJ whole genome shotgun (WGS) entry which is preliminary data.</text>
</comment>
<organism evidence="7 8">
    <name type="scientific">Parvularcula maris</name>
    <dbReference type="NCBI Taxonomy" id="2965077"/>
    <lineage>
        <taxon>Bacteria</taxon>
        <taxon>Pseudomonadati</taxon>
        <taxon>Pseudomonadota</taxon>
        <taxon>Alphaproteobacteria</taxon>
        <taxon>Parvularculales</taxon>
        <taxon>Parvularculaceae</taxon>
        <taxon>Parvularcula</taxon>
    </lineage>
</organism>
<dbReference type="AlphaFoldDB" id="A0A9X2L8Q8"/>
<dbReference type="Gene3D" id="1.10.439.10">
    <property type="entry name" value="Penicillin Amidohydrolase, domain 1"/>
    <property type="match status" value="1"/>
</dbReference>